<dbReference type="KEGG" id="smo:SELMODRAFT_76505"/>
<keyword evidence="6" id="KW-1185">Reference proteome</keyword>
<evidence type="ECO:0000313" key="5">
    <source>
        <dbReference type="EMBL" id="EFJ36720.1"/>
    </source>
</evidence>
<keyword evidence="3" id="KW-0315">Glutamine amidotransferase</keyword>
<evidence type="ECO:0000256" key="2">
    <source>
        <dbReference type="ARBA" id="ARBA00022888"/>
    </source>
</evidence>
<dbReference type="GO" id="GO:0004066">
    <property type="term" value="F:asparagine synthase (glutamine-hydrolyzing) activity"/>
    <property type="evidence" value="ECO:0007669"/>
    <property type="project" value="InterPro"/>
</dbReference>
<dbReference type="SUPFAM" id="SSF52402">
    <property type="entry name" value="Adenine nucleotide alpha hydrolases-like"/>
    <property type="match status" value="1"/>
</dbReference>
<dbReference type="InterPro" id="IPR029055">
    <property type="entry name" value="Ntn_hydrolases_N"/>
</dbReference>
<dbReference type="FunCoup" id="D8QTW9">
    <property type="interactions" value="3790"/>
</dbReference>
<dbReference type="Gene3D" id="3.40.50.620">
    <property type="entry name" value="HUPs"/>
    <property type="match status" value="1"/>
</dbReference>
<organism evidence="6">
    <name type="scientific">Selaginella moellendorffii</name>
    <name type="common">Spikemoss</name>
    <dbReference type="NCBI Taxonomy" id="88036"/>
    <lineage>
        <taxon>Eukaryota</taxon>
        <taxon>Viridiplantae</taxon>
        <taxon>Streptophyta</taxon>
        <taxon>Embryophyta</taxon>
        <taxon>Tracheophyta</taxon>
        <taxon>Lycopodiopsida</taxon>
        <taxon>Selaginellales</taxon>
        <taxon>Selaginellaceae</taxon>
        <taxon>Selaginella</taxon>
    </lineage>
</organism>
<evidence type="ECO:0000256" key="1">
    <source>
        <dbReference type="ARBA" id="ARBA00022605"/>
    </source>
</evidence>
<dbReference type="InterPro" id="IPR001962">
    <property type="entry name" value="Asn_synthase"/>
</dbReference>
<dbReference type="EMBL" id="GL377566">
    <property type="protein sequence ID" value="EFJ36720.1"/>
    <property type="molecule type" value="Genomic_DNA"/>
</dbReference>
<evidence type="ECO:0000259" key="4">
    <source>
        <dbReference type="PROSITE" id="PS51278"/>
    </source>
</evidence>
<dbReference type="Gene3D" id="3.60.20.10">
    <property type="entry name" value="Glutamine Phosphoribosylpyrophosphate, subunit 1, domain 1"/>
    <property type="match status" value="1"/>
</dbReference>
<sequence>MFFSQETPCLEDLLAALRRRGPDSFGVRTVRLGTGKIEQLERDLQISSEVDEQDGKIYVPQEAFATLEFAGTTLQLRGSHRVCQPLRDSDGNILVYNGEVFGGLEVLPSQNDTEVLLERLGRCDSSFGVCQALSQVRGPWAVIYFQASTRTIWFGRDVFGRRSLLVHWPSVDDPRFLLSSVAPCDNEKLFYDPFAFWKELPCGIHSLQLSNGEVLTCKGEIRTHRWEDPLLNKLMLWDRAHSSPSSFSSSAAVELALTVLKESQNELKRGIVLLLVFLSGAWFLLRFMLKSRPEDVETPVAVLFSGGIDSMILAALTDQCLDPAYTIDLLNVSFDGPSAPDRVSAIAGIDELRRISPSRKWRLVQVDEDIGTNESTIFSLICPSETYMDLNIGTALWSAARGEGAVEDHNKVRISYKSAAKVVLVGAGADEQCGGYLRYRTKFKLGGWEALAAEMRLDMQRLWKRNLGRDDRCIGDHGKEARFPFLDEDVIQTFLDIPLEEVVDLRQDLGIGDKKILRQVARSLGLSQSASLAKRAIQFGSGIAKKSNRRDFGSNRAANKASAGSVKLANLE</sequence>
<name>D8QTW9_SELML</name>
<dbReference type="PANTHER" id="PTHR45937">
    <property type="entry name" value="ASPARAGINE SYNTHETASE DOMAIN-CONTAINING PROTEIN 1"/>
    <property type="match status" value="1"/>
</dbReference>
<keyword evidence="2" id="KW-0061">Asparagine biosynthesis</keyword>
<dbReference type="eggNOG" id="KOG0573">
    <property type="taxonomic scope" value="Eukaryota"/>
</dbReference>
<dbReference type="OMA" id="HAKICIL"/>
<dbReference type="PROSITE" id="PS51278">
    <property type="entry name" value="GATASE_TYPE_2"/>
    <property type="match status" value="1"/>
</dbReference>
<dbReference type="SUPFAM" id="SSF56235">
    <property type="entry name" value="N-terminal nucleophile aminohydrolases (Ntn hydrolases)"/>
    <property type="match status" value="1"/>
</dbReference>
<dbReference type="InterPro" id="IPR017932">
    <property type="entry name" value="GATase_2_dom"/>
</dbReference>
<dbReference type="AlphaFoldDB" id="D8QTW9"/>
<dbReference type="CDD" id="cd01991">
    <property type="entry name" value="Asn_synthase_B_C"/>
    <property type="match status" value="1"/>
</dbReference>
<dbReference type="InterPro" id="IPR051857">
    <property type="entry name" value="Asn_synthetase_domain"/>
</dbReference>
<dbReference type="STRING" id="88036.D8QTW9"/>
<feature type="domain" description="Glutamine amidotransferase type-2" evidence="4">
    <location>
        <begin position="1"/>
        <end position="220"/>
    </location>
</feature>
<protein>
    <recommendedName>
        <fullName evidence="4">Glutamine amidotransferase type-2 domain-containing protein</fullName>
    </recommendedName>
</protein>
<dbReference type="HOGENOM" id="CLU_012368_3_1_1"/>
<dbReference type="Proteomes" id="UP000001514">
    <property type="component" value="Unassembled WGS sequence"/>
</dbReference>
<reference evidence="5 6" key="1">
    <citation type="journal article" date="2011" name="Science">
        <title>The Selaginella genome identifies genetic changes associated with the evolution of vascular plants.</title>
        <authorList>
            <person name="Banks J.A."/>
            <person name="Nishiyama T."/>
            <person name="Hasebe M."/>
            <person name="Bowman J.L."/>
            <person name="Gribskov M."/>
            <person name="dePamphilis C."/>
            <person name="Albert V.A."/>
            <person name="Aono N."/>
            <person name="Aoyama T."/>
            <person name="Ambrose B.A."/>
            <person name="Ashton N.W."/>
            <person name="Axtell M.J."/>
            <person name="Barker E."/>
            <person name="Barker M.S."/>
            <person name="Bennetzen J.L."/>
            <person name="Bonawitz N.D."/>
            <person name="Chapple C."/>
            <person name="Cheng C."/>
            <person name="Correa L.G."/>
            <person name="Dacre M."/>
            <person name="DeBarry J."/>
            <person name="Dreyer I."/>
            <person name="Elias M."/>
            <person name="Engstrom E.M."/>
            <person name="Estelle M."/>
            <person name="Feng L."/>
            <person name="Finet C."/>
            <person name="Floyd S.K."/>
            <person name="Frommer W.B."/>
            <person name="Fujita T."/>
            <person name="Gramzow L."/>
            <person name="Gutensohn M."/>
            <person name="Harholt J."/>
            <person name="Hattori M."/>
            <person name="Heyl A."/>
            <person name="Hirai T."/>
            <person name="Hiwatashi Y."/>
            <person name="Ishikawa M."/>
            <person name="Iwata M."/>
            <person name="Karol K.G."/>
            <person name="Koehler B."/>
            <person name="Kolukisaoglu U."/>
            <person name="Kubo M."/>
            <person name="Kurata T."/>
            <person name="Lalonde S."/>
            <person name="Li K."/>
            <person name="Li Y."/>
            <person name="Litt A."/>
            <person name="Lyons E."/>
            <person name="Manning G."/>
            <person name="Maruyama T."/>
            <person name="Michael T.P."/>
            <person name="Mikami K."/>
            <person name="Miyazaki S."/>
            <person name="Morinaga S."/>
            <person name="Murata T."/>
            <person name="Mueller-Roeber B."/>
            <person name="Nelson D.R."/>
            <person name="Obara M."/>
            <person name="Oguri Y."/>
            <person name="Olmstead R.G."/>
            <person name="Onodera N."/>
            <person name="Petersen B.L."/>
            <person name="Pils B."/>
            <person name="Prigge M."/>
            <person name="Rensing S.A."/>
            <person name="Riano-Pachon D.M."/>
            <person name="Roberts A.W."/>
            <person name="Sato Y."/>
            <person name="Scheller H.V."/>
            <person name="Schulz B."/>
            <person name="Schulz C."/>
            <person name="Shakirov E.V."/>
            <person name="Shibagaki N."/>
            <person name="Shinohara N."/>
            <person name="Shippen D.E."/>
            <person name="Soerensen I."/>
            <person name="Sotooka R."/>
            <person name="Sugimoto N."/>
            <person name="Sugita M."/>
            <person name="Sumikawa N."/>
            <person name="Tanurdzic M."/>
            <person name="Theissen G."/>
            <person name="Ulvskov P."/>
            <person name="Wakazuki S."/>
            <person name="Weng J.K."/>
            <person name="Willats W.W."/>
            <person name="Wipf D."/>
            <person name="Wolf P.G."/>
            <person name="Yang L."/>
            <person name="Zimmer A.D."/>
            <person name="Zhu Q."/>
            <person name="Mitros T."/>
            <person name="Hellsten U."/>
            <person name="Loque D."/>
            <person name="Otillar R."/>
            <person name="Salamov A."/>
            <person name="Schmutz J."/>
            <person name="Shapiro H."/>
            <person name="Lindquist E."/>
            <person name="Lucas S."/>
            <person name="Rokhsar D."/>
            <person name="Grigoriev I.V."/>
        </authorList>
    </citation>
    <scope>NUCLEOTIDE SEQUENCE [LARGE SCALE GENOMIC DNA]</scope>
</reference>
<accession>D8QTW9</accession>
<evidence type="ECO:0000313" key="6">
    <source>
        <dbReference type="Proteomes" id="UP000001514"/>
    </source>
</evidence>
<dbReference type="InParanoid" id="D8QTW9"/>
<dbReference type="PANTHER" id="PTHR45937:SF1">
    <property type="entry name" value="ASPARAGINE SYNTHETASE DOMAIN-CONTAINING PROTEIN 1"/>
    <property type="match status" value="1"/>
</dbReference>
<gene>
    <name evidence="5" type="ORF">SELMODRAFT_76505</name>
</gene>
<dbReference type="Pfam" id="PF13537">
    <property type="entry name" value="GATase_7"/>
    <property type="match status" value="1"/>
</dbReference>
<dbReference type="Gramene" id="EFJ36720">
    <property type="protein sequence ID" value="EFJ36720"/>
    <property type="gene ID" value="SELMODRAFT_76505"/>
</dbReference>
<proteinExistence type="predicted"/>
<dbReference type="InterPro" id="IPR014729">
    <property type="entry name" value="Rossmann-like_a/b/a_fold"/>
</dbReference>
<dbReference type="GO" id="GO:0006529">
    <property type="term" value="P:asparagine biosynthetic process"/>
    <property type="evidence" value="ECO:0007669"/>
    <property type="project" value="UniProtKB-KW"/>
</dbReference>
<keyword evidence="1" id="KW-0028">Amino-acid biosynthesis</keyword>
<evidence type="ECO:0000256" key="3">
    <source>
        <dbReference type="ARBA" id="ARBA00022962"/>
    </source>
</evidence>
<dbReference type="Pfam" id="PF00733">
    <property type="entry name" value="Asn_synthase"/>
    <property type="match status" value="2"/>
</dbReference>